<organism evidence="1 2">
    <name type="scientific">Hyphomicrobium album</name>
    <dbReference type="NCBI Taxonomy" id="2665159"/>
    <lineage>
        <taxon>Bacteria</taxon>
        <taxon>Pseudomonadati</taxon>
        <taxon>Pseudomonadota</taxon>
        <taxon>Alphaproteobacteria</taxon>
        <taxon>Hyphomicrobiales</taxon>
        <taxon>Hyphomicrobiaceae</taxon>
        <taxon>Hyphomicrobium</taxon>
    </lineage>
</organism>
<accession>A0A6I3KEU7</accession>
<dbReference type="Proteomes" id="UP000440694">
    <property type="component" value="Unassembled WGS sequence"/>
</dbReference>
<proteinExistence type="predicted"/>
<dbReference type="EMBL" id="WMBQ01000001">
    <property type="protein sequence ID" value="MTD92863.1"/>
    <property type="molecule type" value="Genomic_DNA"/>
</dbReference>
<dbReference type="RefSeq" id="WP_154737453.1">
    <property type="nucleotide sequence ID" value="NZ_WMBQ01000001.1"/>
</dbReference>
<dbReference type="AlphaFoldDB" id="A0A6I3KEU7"/>
<comment type="caution">
    <text evidence="1">The sequence shown here is derived from an EMBL/GenBank/DDBJ whole genome shotgun (WGS) entry which is preliminary data.</text>
</comment>
<evidence type="ECO:0000313" key="1">
    <source>
        <dbReference type="EMBL" id="MTD92863.1"/>
    </source>
</evidence>
<gene>
    <name evidence="1" type="ORF">GIW81_00785</name>
</gene>
<name>A0A6I3KEU7_9HYPH</name>
<evidence type="ECO:0000313" key="2">
    <source>
        <dbReference type="Proteomes" id="UP000440694"/>
    </source>
</evidence>
<protein>
    <submittedName>
        <fullName evidence="1">Uncharacterized protein</fullName>
    </submittedName>
</protein>
<keyword evidence="2" id="KW-1185">Reference proteome</keyword>
<sequence length="132" mass="14762">MPKPRKIVPGAIAGIEAALTTQILEWGRARELLEELEVGGLSLRGTLDSALNLARAVERTERQNVTIQQWCKGLDVRLYFNEDAWGEARDALTRLQAATLYMARPAPDSFAMTLPDRMARDALDTIKRLANR</sequence>
<reference evidence="1 2" key="1">
    <citation type="submission" date="2019-11" db="EMBL/GenBank/DDBJ databases">
        <title>Identification of a novel strain.</title>
        <authorList>
            <person name="Xu Q."/>
            <person name="Wang G."/>
        </authorList>
    </citation>
    <scope>NUCLEOTIDE SEQUENCE [LARGE SCALE GENOMIC DNA]</scope>
    <source>
        <strain evidence="2">xq</strain>
    </source>
</reference>